<dbReference type="RefSeq" id="XP_010429440.1">
    <property type="nucleotide sequence ID" value="XM_010431138.2"/>
</dbReference>
<feature type="transmembrane region" description="Helical" evidence="1">
    <location>
        <begin position="105"/>
        <end position="126"/>
    </location>
</feature>
<keyword evidence="1" id="KW-0472">Membrane</keyword>
<dbReference type="GeneID" id="104713908"/>
<keyword evidence="1" id="KW-1133">Transmembrane helix</keyword>
<keyword evidence="1" id="KW-0812">Transmembrane</keyword>
<reference evidence="2" key="1">
    <citation type="journal article" date="2014" name="Nat. Commun.">
        <title>The emerging biofuel crop Camelina sativa retains a highly undifferentiated hexaploid genome structure.</title>
        <authorList>
            <person name="Kagale S."/>
            <person name="Koh C."/>
            <person name="Nixon J."/>
            <person name="Bollina V."/>
            <person name="Clarke W.E."/>
            <person name="Tuteja R."/>
            <person name="Spillane C."/>
            <person name="Robinson S.J."/>
            <person name="Links M.G."/>
            <person name="Clarke C."/>
            <person name="Higgins E.E."/>
            <person name="Huebert T."/>
            <person name="Sharpe A.G."/>
            <person name="Parkin I.A."/>
        </authorList>
    </citation>
    <scope>NUCLEOTIDE SEQUENCE [LARGE SCALE GENOMIC DNA]</scope>
    <source>
        <strain evidence="2">cv. DH55</strain>
    </source>
</reference>
<name>A0ABM0TPS1_CAMSA</name>
<reference evidence="3" key="2">
    <citation type="submission" date="2025-08" db="UniProtKB">
        <authorList>
            <consortium name="RefSeq"/>
        </authorList>
    </citation>
    <scope>IDENTIFICATION</scope>
    <source>
        <tissue evidence="3">Leaf</tissue>
    </source>
</reference>
<proteinExistence type="predicted"/>
<protein>
    <submittedName>
        <fullName evidence="3">Uncharacterized protein LOC104713908</fullName>
    </submittedName>
</protein>
<sequence length="197" mass="21447">MNFPAVSSASPSNRASDASPDLSCLHWILLRQPRGIGDGMQVILVVLFQPPIPSALFWRVGHCFGVSRLTLLCDECSYEALPYGLINGLVFWGFVSIAFTTNPRIAFSAQVAVSSLNFGALLLLIVPQDALSLIVSNVVKVGGLLVDVVVLSVRFALAYPFIYSFWLSCMEFVAVLAFSHFVCTLGMSECDFLFVTV</sequence>
<feature type="transmembrane region" description="Helical" evidence="1">
    <location>
        <begin position="138"/>
        <end position="157"/>
    </location>
</feature>
<keyword evidence="2" id="KW-1185">Reference proteome</keyword>
<evidence type="ECO:0000313" key="2">
    <source>
        <dbReference type="Proteomes" id="UP000694864"/>
    </source>
</evidence>
<gene>
    <name evidence="3" type="primary">LOC104713908</name>
</gene>
<evidence type="ECO:0000256" key="1">
    <source>
        <dbReference type="SAM" id="Phobius"/>
    </source>
</evidence>
<dbReference type="Proteomes" id="UP000694864">
    <property type="component" value="Chromosome 9"/>
</dbReference>
<feature type="transmembrane region" description="Helical" evidence="1">
    <location>
        <begin position="163"/>
        <end position="183"/>
    </location>
</feature>
<organism evidence="2 3">
    <name type="scientific">Camelina sativa</name>
    <name type="common">False flax</name>
    <name type="synonym">Myagrum sativum</name>
    <dbReference type="NCBI Taxonomy" id="90675"/>
    <lineage>
        <taxon>Eukaryota</taxon>
        <taxon>Viridiplantae</taxon>
        <taxon>Streptophyta</taxon>
        <taxon>Embryophyta</taxon>
        <taxon>Tracheophyta</taxon>
        <taxon>Spermatophyta</taxon>
        <taxon>Magnoliopsida</taxon>
        <taxon>eudicotyledons</taxon>
        <taxon>Gunneridae</taxon>
        <taxon>Pentapetalae</taxon>
        <taxon>rosids</taxon>
        <taxon>malvids</taxon>
        <taxon>Brassicales</taxon>
        <taxon>Brassicaceae</taxon>
        <taxon>Camelineae</taxon>
        <taxon>Camelina</taxon>
    </lineage>
</organism>
<evidence type="ECO:0000313" key="3">
    <source>
        <dbReference type="RefSeq" id="XP_010429440.1"/>
    </source>
</evidence>
<feature type="transmembrane region" description="Helical" evidence="1">
    <location>
        <begin position="80"/>
        <end position="99"/>
    </location>
</feature>
<accession>A0ABM0TPS1</accession>